<dbReference type="Pfam" id="PF05421">
    <property type="entry name" value="DUF751"/>
    <property type="match status" value="1"/>
</dbReference>
<keyword evidence="3" id="KW-1185">Reference proteome</keyword>
<dbReference type="OrthoDB" id="489556at2"/>
<name>K9W1Y0_9CYAN</name>
<keyword evidence="1" id="KW-1133">Transmembrane helix</keyword>
<evidence type="ECO:0000313" key="3">
    <source>
        <dbReference type="Proteomes" id="UP000010472"/>
    </source>
</evidence>
<dbReference type="AlphaFoldDB" id="K9W1Y0"/>
<dbReference type="InterPro" id="IPR008470">
    <property type="entry name" value="Uncharacterised_Ycf33"/>
</dbReference>
<dbReference type="PATRIC" id="fig|1173022.3.peg.3152"/>
<dbReference type="Proteomes" id="UP000010472">
    <property type="component" value="Chromosome"/>
</dbReference>
<dbReference type="EMBL" id="CP003620">
    <property type="protein sequence ID" value="AFZ13752.1"/>
    <property type="molecule type" value="Genomic_DNA"/>
</dbReference>
<keyword evidence="1" id="KW-0812">Transmembrane</keyword>
<dbReference type="eggNOG" id="ENOG50330BX">
    <property type="taxonomic scope" value="Bacteria"/>
</dbReference>
<evidence type="ECO:0000313" key="2">
    <source>
        <dbReference type="EMBL" id="AFZ13752.1"/>
    </source>
</evidence>
<reference evidence="2 3" key="1">
    <citation type="submission" date="2012-06" db="EMBL/GenBank/DDBJ databases">
        <title>Finished chromosome of genome of Crinalium epipsammum PCC 9333.</title>
        <authorList>
            <consortium name="US DOE Joint Genome Institute"/>
            <person name="Gugger M."/>
            <person name="Coursin T."/>
            <person name="Rippka R."/>
            <person name="Tandeau De Marsac N."/>
            <person name="Huntemann M."/>
            <person name="Wei C.-L."/>
            <person name="Han J."/>
            <person name="Detter J.C."/>
            <person name="Han C."/>
            <person name="Tapia R."/>
            <person name="Davenport K."/>
            <person name="Daligault H."/>
            <person name="Erkkila T."/>
            <person name="Gu W."/>
            <person name="Munk A.C.C."/>
            <person name="Teshima H."/>
            <person name="Xu Y."/>
            <person name="Chain P."/>
            <person name="Chen A."/>
            <person name="Krypides N."/>
            <person name="Mavromatis K."/>
            <person name="Markowitz V."/>
            <person name="Szeto E."/>
            <person name="Ivanova N."/>
            <person name="Mikhailova N."/>
            <person name="Ovchinnikova G."/>
            <person name="Pagani I."/>
            <person name="Pati A."/>
            <person name="Goodwin L."/>
            <person name="Peters L."/>
            <person name="Pitluck S."/>
            <person name="Woyke T."/>
            <person name="Kerfeld C."/>
        </authorList>
    </citation>
    <scope>NUCLEOTIDE SEQUENCE [LARGE SCALE GENOMIC DNA]</scope>
    <source>
        <strain evidence="2 3">PCC 9333</strain>
    </source>
</reference>
<organism evidence="2 3">
    <name type="scientific">Crinalium epipsammum PCC 9333</name>
    <dbReference type="NCBI Taxonomy" id="1173022"/>
    <lineage>
        <taxon>Bacteria</taxon>
        <taxon>Bacillati</taxon>
        <taxon>Cyanobacteriota</taxon>
        <taxon>Cyanophyceae</taxon>
        <taxon>Gomontiellales</taxon>
        <taxon>Gomontiellaceae</taxon>
        <taxon>Crinalium</taxon>
    </lineage>
</organism>
<proteinExistence type="predicted"/>
<evidence type="ECO:0000256" key="1">
    <source>
        <dbReference type="SAM" id="Phobius"/>
    </source>
</evidence>
<protein>
    <recommendedName>
        <fullName evidence="4">DUF751 family protein</fullName>
    </recommendedName>
</protein>
<feature type="transmembrane region" description="Helical" evidence="1">
    <location>
        <begin position="15"/>
        <end position="34"/>
    </location>
</feature>
<dbReference type="RefSeq" id="WP_015203860.1">
    <property type="nucleotide sequence ID" value="NC_019753.1"/>
</dbReference>
<evidence type="ECO:0008006" key="4">
    <source>
        <dbReference type="Google" id="ProtNLM"/>
    </source>
</evidence>
<gene>
    <name evidence="2" type="ORF">Cri9333_2913</name>
</gene>
<keyword evidence="1" id="KW-0472">Membrane</keyword>
<dbReference type="STRING" id="1173022.Cri9333_2913"/>
<accession>K9W1Y0</accession>
<sequence>MFATFDGFWENISRYPRFFITMLLGVFFFTFGWLKPLLERPVTAIALIIFLVAGLTFLSFTLRAMLGLAPI</sequence>
<dbReference type="KEGG" id="cep:Cri9333_2913"/>
<dbReference type="HOGENOM" id="CLU_189266_0_0_3"/>
<feature type="transmembrane region" description="Helical" evidence="1">
    <location>
        <begin position="46"/>
        <end position="66"/>
    </location>
</feature>